<dbReference type="EMBL" id="JAEHFW010000002">
    <property type="protein sequence ID" value="MBK0379640.1"/>
    <property type="molecule type" value="Genomic_DNA"/>
</dbReference>
<keyword evidence="3" id="KW-1185">Reference proteome</keyword>
<evidence type="ECO:0000313" key="2">
    <source>
        <dbReference type="EMBL" id="MBK0379640.1"/>
    </source>
</evidence>
<feature type="chain" id="PRO_5037588490" description="YD repeat-containing protein" evidence="1">
    <location>
        <begin position="24"/>
        <end position="295"/>
    </location>
</feature>
<dbReference type="PROSITE" id="PS51257">
    <property type="entry name" value="PROKAR_LIPOPROTEIN"/>
    <property type="match status" value="1"/>
</dbReference>
<dbReference type="Gene3D" id="2.180.10.10">
    <property type="entry name" value="RHS repeat-associated core"/>
    <property type="match status" value="1"/>
</dbReference>
<dbReference type="AlphaFoldDB" id="A0A934PV45"/>
<reference evidence="2" key="1">
    <citation type="submission" date="2020-12" db="EMBL/GenBank/DDBJ databases">
        <title>Bacterial novel species Mucilaginibacter sp. SD-g isolated from soil.</title>
        <authorList>
            <person name="Jung H.-Y."/>
        </authorList>
    </citation>
    <scope>NUCLEOTIDE SEQUENCE</scope>
    <source>
        <strain evidence="2">SD-g</strain>
    </source>
</reference>
<feature type="signal peptide" evidence="1">
    <location>
        <begin position="1"/>
        <end position="23"/>
    </location>
</feature>
<organism evidence="2 3">
    <name type="scientific">Mucilaginibacter segetis</name>
    <dbReference type="NCBI Taxonomy" id="2793071"/>
    <lineage>
        <taxon>Bacteria</taxon>
        <taxon>Pseudomonadati</taxon>
        <taxon>Bacteroidota</taxon>
        <taxon>Sphingobacteriia</taxon>
        <taxon>Sphingobacteriales</taxon>
        <taxon>Sphingobacteriaceae</taxon>
        <taxon>Mucilaginibacter</taxon>
    </lineage>
</organism>
<evidence type="ECO:0008006" key="4">
    <source>
        <dbReference type="Google" id="ProtNLM"/>
    </source>
</evidence>
<dbReference type="RefSeq" id="WP_200066193.1">
    <property type="nucleotide sequence ID" value="NZ_JAEHFW010000002.1"/>
</dbReference>
<evidence type="ECO:0000256" key="1">
    <source>
        <dbReference type="SAM" id="SignalP"/>
    </source>
</evidence>
<dbReference type="Proteomes" id="UP000613193">
    <property type="component" value="Unassembled WGS sequence"/>
</dbReference>
<gene>
    <name evidence="2" type="ORF">I5M19_09995</name>
</gene>
<accession>A0A934PV45</accession>
<protein>
    <recommendedName>
        <fullName evidence="4">YD repeat-containing protein</fullName>
    </recommendedName>
</protein>
<name>A0A934PV45_9SPHI</name>
<evidence type="ECO:0000313" key="3">
    <source>
        <dbReference type="Proteomes" id="UP000613193"/>
    </source>
</evidence>
<sequence>MKLLNLRLFIVFIVLLFSATACKKDEPGIVKAASQVTLIKQSALSSGNEVFNKVYTYDDNRHLISSKVLNANGNVSQNTLTTYAYENGRISEVTTKQGDNTLINKYIYDTAGRLIKIQIIPLQYHEIGNGTFVPYNEVSDEYDYNYDSAGKVLRITLTKPLGIYHYREEQYYYDYEYNNNNELTKCIWQEKGDFTGGNTWIIAGATEEIEVDPEVIQFLGYGDLNPIALALVKKLPKSMKMYFNADLHGKVYNEYSYDYKISNNVLESVTSTHIAYNSQSDDIAFTDSYKYDLIY</sequence>
<comment type="caution">
    <text evidence="2">The sequence shown here is derived from an EMBL/GenBank/DDBJ whole genome shotgun (WGS) entry which is preliminary data.</text>
</comment>
<keyword evidence="1" id="KW-0732">Signal</keyword>
<proteinExistence type="predicted"/>